<keyword evidence="6" id="KW-1185">Reference proteome</keyword>
<organism evidence="5 6">
    <name type="scientific">Varanus komodoensis</name>
    <name type="common">Komodo dragon</name>
    <dbReference type="NCBI Taxonomy" id="61221"/>
    <lineage>
        <taxon>Eukaryota</taxon>
        <taxon>Metazoa</taxon>
        <taxon>Chordata</taxon>
        <taxon>Craniata</taxon>
        <taxon>Vertebrata</taxon>
        <taxon>Euteleostomi</taxon>
        <taxon>Lepidosauria</taxon>
        <taxon>Squamata</taxon>
        <taxon>Bifurcata</taxon>
        <taxon>Unidentata</taxon>
        <taxon>Episquamata</taxon>
        <taxon>Toxicofera</taxon>
        <taxon>Anguimorpha</taxon>
        <taxon>Paleoanguimorpha</taxon>
        <taxon>Varanoidea</taxon>
        <taxon>Varanidae</taxon>
        <taxon>Varanus</taxon>
    </lineage>
</organism>
<evidence type="ECO:0000256" key="4">
    <source>
        <dbReference type="ARBA" id="ARBA00023157"/>
    </source>
</evidence>
<dbReference type="SUPFAM" id="SSF56436">
    <property type="entry name" value="C-type lectin-like"/>
    <property type="match status" value="1"/>
</dbReference>
<name>A0A8D2J5S0_VARKO</name>
<accession>A0A8D2J5S0</accession>
<reference evidence="5" key="1">
    <citation type="submission" date="2025-08" db="UniProtKB">
        <authorList>
            <consortium name="Ensembl"/>
        </authorList>
    </citation>
    <scope>IDENTIFICATION</scope>
</reference>
<dbReference type="InterPro" id="IPR051527">
    <property type="entry name" value="KLR_subfamily_B"/>
</dbReference>
<keyword evidence="3" id="KW-0472">Membrane</keyword>
<dbReference type="GO" id="GO:0005576">
    <property type="term" value="C:extracellular region"/>
    <property type="evidence" value="ECO:0007669"/>
    <property type="project" value="UniProtKB-SubCell"/>
</dbReference>
<proteinExistence type="predicted"/>
<evidence type="ECO:0000313" key="6">
    <source>
        <dbReference type="Proteomes" id="UP000694545"/>
    </source>
</evidence>
<dbReference type="GO" id="GO:0038023">
    <property type="term" value="F:signaling receptor activity"/>
    <property type="evidence" value="ECO:0007669"/>
    <property type="project" value="TreeGrafter"/>
</dbReference>
<evidence type="ECO:0000256" key="1">
    <source>
        <dbReference type="ARBA" id="ARBA00004613"/>
    </source>
</evidence>
<reference evidence="5" key="2">
    <citation type="submission" date="2025-09" db="UniProtKB">
        <authorList>
            <consortium name="Ensembl"/>
        </authorList>
    </citation>
    <scope>IDENTIFICATION</scope>
</reference>
<dbReference type="Proteomes" id="UP000694545">
    <property type="component" value="Unplaced"/>
</dbReference>
<dbReference type="AlphaFoldDB" id="A0A8D2J5S0"/>
<dbReference type="PANTHER" id="PTHR46784">
    <property type="entry name" value="KILLER CELL LECTIN-LIKE RECEPTOR SUBFAMILY B MEMBER 1"/>
    <property type="match status" value="1"/>
</dbReference>
<keyword evidence="3" id="KW-0812">Transmembrane</keyword>
<keyword evidence="2" id="KW-0964">Secreted</keyword>
<dbReference type="GO" id="GO:0042269">
    <property type="term" value="P:regulation of natural killer cell mediated cytotoxicity"/>
    <property type="evidence" value="ECO:0007669"/>
    <property type="project" value="TreeGrafter"/>
</dbReference>
<dbReference type="InterPro" id="IPR016186">
    <property type="entry name" value="C-type_lectin-like/link_sf"/>
</dbReference>
<dbReference type="OMA" id="WICRRDA"/>
<dbReference type="Gene3D" id="3.10.100.10">
    <property type="entry name" value="Mannose-Binding Protein A, subunit A"/>
    <property type="match status" value="1"/>
</dbReference>
<evidence type="ECO:0000313" key="5">
    <source>
        <dbReference type="Ensembl" id="ENSVKKP00000008913.1"/>
    </source>
</evidence>
<dbReference type="GO" id="GO:0009986">
    <property type="term" value="C:cell surface"/>
    <property type="evidence" value="ECO:0007669"/>
    <property type="project" value="TreeGrafter"/>
</dbReference>
<dbReference type="Ensembl" id="ENSVKKT00000009141.1">
    <property type="protein sequence ID" value="ENSVKKP00000008913.1"/>
    <property type="gene ID" value="ENSVKKG00000006327.1"/>
</dbReference>
<protein>
    <submittedName>
        <fullName evidence="5">Uncharacterized protein</fullName>
    </submittedName>
</protein>
<dbReference type="InterPro" id="IPR016187">
    <property type="entry name" value="CTDL_fold"/>
</dbReference>
<dbReference type="GO" id="GO:0005886">
    <property type="term" value="C:plasma membrane"/>
    <property type="evidence" value="ECO:0007669"/>
    <property type="project" value="TreeGrafter"/>
</dbReference>
<keyword evidence="3" id="KW-1133">Transmembrane helix</keyword>
<dbReference type="PANTHER" id="PTHR46784:SF1">
    <property type="entry name" value="KILLER CELL LECTIN-LIKE RECEPTOR SUBFAMILY B MEMBER 1"/>
    <property type="match status" value="1"/>
</dbReference>
<sequence length="155" mass="18010">MMDERFFTPKHLRSHNPRYKGLQPTFLWLLLLLLLLLLFLHLPLPPQTDNLKCKLCPKNWMLYENKCYWTSDEKQTWNKSQNICAAKNSQLAVFHNKEELGCCFLHHENNPLSKQLEVTGPAQANSCGMLKLNKVILEACTAVTKWICEKDALLL</sequence>
<keyword evidence="4" id="KW-1015">Disulfide bond</keyword>
<evidence type="ECO:0000256" key="3">
    <source>
        <dbReference type="ARBA" id="ARBA00022989"/>
    </source>
</evidence>
<comment type="subcellular location">
    <subcellularLocation>
        <location evidence="1">Secreted</location>
    </subcellularLocation>
</comment>
<evidence type="ECO:0000256" key="2">
    <source>
        <dbReference type="ARBA" id="ARBA00022525"/>
    </source>
</evidence>